<evidence type="ECO:0000259" key="6">
    <source>
        <dbReference type="PROSITE" id="PS50089"/>
    </source>
</evidence>
<dbReference type="EMBL" id="CAKOGP040000001">
    <property type="protein sequence ID" value="CAJ1904308.1"/>
    <property type="molecule type" value="Genomic_DNA"/>
</dbReference>
<dbReference type="Pfam" id="PF00097">
    <property type="entry name" value="zf-C3HC4"/>
    <property type="match status" value="1"/>
</dbReference>
<dbReference type="PROSITE" id="PS50089">
    <property type="entry name" value="ZF_RING_2"/>
    <property type="match status" value="1"/>
</dbReference>
<dbReference type="GO" id="GO:0008270">
    <property type="term" value="F:zinc ion binding"/>
    <property type="evidence" value="ECO:0007669"/>
    <property type="project" value="UniProtKB-KW"/>
</dbReference>
<evidence type="ECO:0000313" key="7">
    <source>
        <dbReference type="EMBL" id="CAJ1904308.1"/>
    </source>
</evidence>
<dbReference type="Gene3D" id="3.30.40.10">
    <property type="entry name" value="Zinc/RING finger domain, C3HC4 (zinc finger)"/>
    <property type="match status" value="1"/>
</dbReference>
<sequence length="174" mass="19111">METCKVESALDLGDNKATNGMKSSLKRLLNLLKCPLCDELFDQPTTLSSCGHSFCVSCIDQYSTNACVCPVEGCRMPMSLVGGHGGSFRKVNPQLAQTVESVKLLCQKLNQCDDDWWKTASKEYTLDTGASQEFTDTQQLLLTDPHDNEEAMVDLQASPSLLGDDDSSDEEEME</sequence>
<accession>A0AAD2CBZ9</accession>
<dbReference type="PROSITE" id="PS00518">
    <property type="entry name" value="ZF_RING_1"/>
    <property type="match status" value="1"/>
</dbReference>
<organism evidence="7 8">
    <name type="scientific">Cylindrotheca closterium</name>
    <dbReference type="NCBI Taxonomy" id="2856"/>
    <lineage>
        <taxon>Eukaryota</taxon>
        <taxon>Sar</taxon>
        <taxon>Stramenopiles</taxon>
        <taxon>Ochrophyta</taxon>
        <taxon>Bacillariophyta</taxon>
        <taxon>Bacillariophyceae</taxon>
        <taxon>Bacillariophycidae</taxon>
        <taxon>Bacillariales</taxon>
        <taxon>Bacillariaceae</taxon>
        <taxon>Cylindrotheca</taxon>
    </lineage>
</organism>
<name>A0AAD2CBZ9_9STRA</name>
<dbReference type="Proteomes" id="UP001295423">
    <property type="component" value="Unassembled WGS sequence"/>
</dbReference>
<dbReference type="AlphaFoldDB" id="A0AAD2CBZ9"/>
<keyword evidence="1" id="KW-0479">Metal-binding</keyword>
<dbReference type="SMART" id="SM00184">
    <property type="entry name" value="RING"/>
    <property type="match status" value="1"/>
</dbReference>
<feature type="region of interest" description="Disordered" evidence="5">
    <location>
        <begin position="145"/>
        <end position="174"/>
    </location>
</feature>
<dbReference type="InterPro" id="IPR018957">
    <property type="entry name" value="Znf_C3HC4_RING-type"/>
</dbReference>
<evidence type="ECO:0000256" key="3">
    <source>
        <dbReference type="ARBA" id="ARBA00022833"/>
    </source>
</evidence>
<evidence type="ECO:0000256" key="5">
    <source>
        <dbReference type="SAM" id="MobiDB-lite"/>
    </source>
</evidence>
<dbReference type="InterPro" id="IPR013083">
    <property type="entry name" value="Znf_RING/FYVE/PHD"/>
</dbReference>
<keyword evidence="2 4" id="KW-0863">Zinc-finger</keyword>
<dbReference type="SUPFAM" id="SSF57850">
    <property type="entry name" value="RING/U-box"/>
    <property type="match status" value="1"/>
</dbReference>
<evidence type="ECO:0000313" key="8">
    <source>
        <dbReference type="Proteomes" id="UP001295423"/>
    </source>
</evidence>
<evidence type="ECO:0000256" key="1">
    <source>
        <dbReference type="ARBA" id="ARBA00022723"/>
    </source>
</evidence>
<gene>
    <name evidence="7" type="ORF">CYCCA115_LOCUS400</name>
</gene>
<feature type="compositionally biased region" description="Acidic residues" evidence="5">
    <location>
        <begin position="163"/>
        <end position="174"/>
    </location>
</feature>
<feature type="domain" description="RING-type" evidence="6">
    <location>
        <begin position="34"/>
        <end position="71"/>
    </location>
</feature>
<reference evidence="7" key="1">
    <citation type="submission" date="2023-08" db="EMBL/GenBank/DDBJ databases">
        <authorList>
            <person name="Audoor S."/>
            <person name="Bilcke G."/>
        </authorList>
    </citation>
    <scope>NUCLEOTIDE SEQUENCE</scope>
</reference>
<proteinExistence type="predicted"/>
<dbReference type="InterPro" id="IPR017907">
    <property type="entry name" value="Znf_RING_CS"/>
</dbReference>
<evidence type="ECO:0000256" key="2">
    <source>
        <dbReference type="ARBA" id="ARBA00022771"/>
    </source>
</evidence>
<keyword evidence="3" id="KW-0862">Zinc</keyword>
<dbReference type="InterPro" id="IPR001841">
    <property type="entry name" value="Znf_RING"/>
</dbReference>
<protein>
    <recommendedName>
        <fullName evidence="6">RING-type domain-containing protein</fullName>
    </recommendedName>
</protein>
<evidence type="ECO:0000256" key="4">
    <source>
        <dbReference type="PROSITE-ProRule" id="PRU00175"/>
    </source>
</evidence>
<comment type="caution">
    <text evidence="7">The sequence shown here is derived from an EMBL/GenBank/DDBJ whole genome shotgun (WGS) entry which is preliminary data.</text>
</comment>
<keyword evidence="8" id="KW-1185">Reference proteome</keyword>